<dbReference type="PANTHER" id="PTHR16943:SF8">
    <property type="entry name" value="2-METHYLCITRATE DEHYDRATASE"/>
    <property type="match status" value="1"/>
</dbReference>
<reference evidence="4 7" key="3">
    <citation type="submission" date="2020-08" db="EMBL/GenBank/DDBJ databases">
        <title>Genomic Encyclopedia of Type Strains, Phase IV (KMG-IV): sequencing the most valuable type-strain genomes for metagenomic binning, comparative biology and taxonomic classification.</title>
        <authorList>
            <person name="Goeker M."/>
        </authorList>
    </citation>
    <scope>NUCLEOTIDE SEQUENCE [LARGE SCALE GENOMIC DNA]</scope>
    <source>
        <strain evidence="4 7">DSM 23868</strain>
    </source>
</reference>
<dbReference type="Gene3D" id="1.10.4100.10">
    <property type="entry name" value="2-methylcitrate dehydratase PrpD"/>
    <property type="match status" value="1"/>
</dbReference>
<evidence type="ECO:0000313" key="5">
    <source>
        <dbReference type="EMBL" id="TNV09255.1"/>
    </source>
</evidence>
<dbReference type="Proteomes" id="UP000553980">
    <property type="component" value="Unassembled WGS sequence"/>
</dbReference>
<comment type="caution">
    <text evidence="5">The sequence shown here is derived from an EMBL/GenBank/DDBJ whole genome shotgun (WGS) entry which is preliminary data.</text>
</comment>
<proteinExistence type="inferred from homology"/>
<keyword evidence="7" id="KW-1185">Reference proteome</keyword>
<evidence type="ECO:0000313" key="4">
    <source>
        <dbReference type="EMBL" id="MBB4095565.1"/>
    </source>
</evidence>
<gene>
    <name evidence="5" type="ORF">FIB18_21090</name>
    <name evidence="4" type="ORF">GGQ79_004117</name>
</gene>
<accession>A0A5C5CE69</accession>
<dbReference type="Gene3D" id="3.30.1330.120">
    <property type="entry name" value="2-methylcitrate dehydratase PrpD"/>
    <property type="match status" value="1"/>
</dbReference>
<feature type="domain" description="MmgE/PrpD N-terminal" evidence="2">
    <location>
        <begin position="12"/>
        <end position="245"/>
    </location>
</feature>
<dbReference type="OrthoDB" id="9795089at2"/>
<comment type="similarity">
    <text evidence="1">Belongs to the PrpD family.</text>
</comment>
<dbReference type="InterPro" id="IPR045336">
    <property type="entry name" value="MmgE_PrpD_N"/>
</dbReference>
<protein>
    <submittedName>
        <fullName evidence="4">2-methylcitrate dehydratase PrpD</fullName>
    </submittedName>
    <submittedName>
        <fullName evidence="5">MmgE/PrpD family protein</fullName>
    </submittedName>
</protein>
<evidence type="ECO:0000313" key="7">
    <source>
        <dbReference type="Proteomes" id="UP000553980"/>
    </source>
</evidence>
<reference evidence="5 6" key="1">
    <citation type="journal article" date="2011" name="Int. J. Syst. Evol. Microbiol.">
        <title>Ochrobactrum pecoris sp. nov., isolated from farm animals.</title>
        <authorList>
            <person name="Kampfer P."/>
            <person name="Huber B."/>
            <person name="Busse H.J."/>
            <person name="Scholz H.C."/>
            <person name="Tomaso H."/>
            <person name="Hotzel H."/>
            <person name="Melzer F."/>
        </authorList>
    </citation>
    <scope>NUCLEOTIDE SEQUENCE [LARGE SCALE GENOMIC DNA]</scope>
    <source>
        <strain evidence="5 6">08RB2639</strain>
    </source>
</reference>
<dbReference type="Pfam" id="PF19305">
    <property type="entry name" value="MmgE_PrpD_C"/>
    <property type="match status" value="1"/>
</dbReference>
<evidence type="ECO:0000313" key="6">
    <source>
        <dbReference type="Proteomes" id="UP000313390"/>
    </source>
</evidence>
<organism evidence="5 6">
    <name type="scientific">Brucella pecoris</name>
    <dbReference type="NCBI Taxonomy" id="867683"/>
    <lineage>
        <taxon>Bacteria</taxon>
        <taxon>Pseudomonadati</taxon>
        <taxon>Pseudomonadota</taxon>
        <taxon>Alphaproteobacteria</taxon>
        <taxon>Hyphomicrobiales</taxon>
        <taxon>Brucellaceae</taxon>
        <taxon>Brucella/Ochrobactrum group</taxon>
        <taxon>Brucella</taxon>
    </lineage>
</organism>
<dbReference type="InterPro" id="IPR045337">
    <property type="entry name" value="MmgE_PrpD_C"/>
</dbReference>
<dbReference type="EMBL" id="VEWK01000014">
    <property type="protein sequence ID" value="TNV09255.1"/>
    <property type="molecule type" value="Genomic_DNA"/>
</dbReference>
<dbReference type="EMBL" id="JACIEX010000011">
    <property type="protein sequence ID" value="MBB4095565.1"/>
    <property type="molecule type" value="Genomic_DNA"/>
</dbReference>
<name>A0A5C5CE69_9HYPH</name>
<dbReference type="PANTHER" id="PTHR16943">
    <property type="entry name" value="2-METHYLCITRATE DEHYDRATASE-RELATED"/>
    <property type="match status" value="1"/>
</dbReference>
<dbReference type="GO" id="GO:0016829">
    <property type="term" value="F:lyase activity"/>
    <property type="evidence" value="ECO:0007669"/>
    <property type="project" value="InterPro"/>
</dbReference>
<dbReference type="InterPro" id="IPR005656">
    <property type="entry name" value="MmgE_PrpD"/>
</dbReference>
<dbReference type="Proteomes" id="UP000313390">
    <property type="component" value="Unassembled WGS sequence"/>
</dbReference>
<dbReference type="AlphaFoldDB" id="A0A5C5CE69"/>
<evidence type="ECO:0000259" key="3">
    <source>
        <dbReference type="Pfam" id="PF19305"/>
    </source>
</evidence>
<reference evidence="5" key="2">
    <citation type="submission" date="2019-06" db="EMBL/GenBank/DDBJ databases">
        <authorList>
            <person name="Hu M."/>
        </authorList>
    </citation>
    <scope>NUCLEOTIDE SEQUENCE</scope>
    <source>
        <strain evidence="5">08RB2639</strain>
    </source>
</reference>
<feature type="domain" description="MmgE/PrpD C-terminal" evidence="3">
    <location>
        <begin position="270"/>
        <end position="426"/>
    </location>
</feature>
<dbReference type="InterPro" id="IPR036148">
    <property type="entry name" value="MmgE/PrpD_sf"/>
</dbReference>
<dbReference type="RefSeq" id="WP_140022582.1">
    <property type="nucleotide sequence ID" value="NZ_JACIEX010000011.1"/>
</dbReference>
<evidence type="ECO:0000259" key="2">
    <source>
        <dbReference type="Pfam" id="PF03972"/>
    </source>
</evidence>
<dbReference type="Pfam" id="PF03972">
    <property type="entry name" value="MmgE_PrpD_N"/>
    <property type="match status" value="1"/>
</dbReference>
<dbReference type="InterPro" id="IPR042188">
    <property type="entry name" value="MmgE/PrpD_sf_2"/>
</dbReference>
<evidence type="ECO:0000256" key="1">
    <source>
        <dbReference type="ARBA" id="ARBA00006174"/>
    </source>
</evidence>
<dbReference type="SUPFAM" id="SSF103378">
    <property type="entry name" value="2-methylcitrate dehydratase PrpD"/>
    <property type="match status" value="1"/>
</dbReference>
<sequence>MQREEMTVATAIASACVKPVSSENARELARNAILDTLACMVAGCGDDSTQSVAAAFAEFNTGGNALLITGGVGSPMLAALVNGTAAHALDFDDNFLPGMSHASAVIVPAIIALADLDRTKGARLVDAYLAGLQAQALVGEGLGQAHYTAGWHGTSTVGSIGTAVATAHMLDLDVDETAQAITIAASFASGTKGQFGTLIKPFHAGMAARNAVEAALLAKAGMKARHDILEGDQGIRELFAGDPRLGWNIEDILADRPHVIETAGVMPKRHPCCGSTHMIIDGLLDLQAEHRFGAEDVVAIDTLVGIANYRNLAYTQPTDQMQARFSMQYCVARILRQGYLALADFTPQAVTAFADDPLLGVVNMCSYSLEEERASAEKLPHIVTVTLKDGRVLRASRSFAVGTLQQPFGADDRARKFLDCCSAVPKADQIYSDLWDLDDATNLSAIVGLFSRS</sequence>
<dbReference type="PROSITE" id="PS51257">
    <property type="entry name" value="PROKAR_LIPOPROTEIN"/>
    <property type="match status" value="1"/>
</dbReference>
<dbReference type="InterPro" id="IPR042183">
    <property type="entry name" value="MmgE/PrpD_sf_1"/>
</dbReference>